<keyword evidence="3" id="KW-0645">Protease</keyword>
<dbReference type="InterPro" id="IPR012340">
    <property type="entry name" value="NA-bd_OB-fold"/>
</dbReference>
<reference evidence="3 4" key="1">
    <citation type="submission" date="2020-08" db="EMBL/GenBank/DDBJ databases">
        <title>Genomic Encyclopedia of Type Strains, Phase IV (KMG-IV): sequencing the most valuable type-strain genomes for metagenomic binning, comparative biology and taxonomic classification.</title>
        <authorList>
            <person name="Goeker M."/>
        </authorList>
    </citation>
    <scope>NUCLEOTIDE SEQUENCE [LARGE SCALE GENOMIC DNA]</scope>
    <source>
        <strain evidence="3 4">DSM 5391</strain>
    </source>
</reference>
<evidence type="ECO:0000313" key="4">
    <source>
        <dbReference type="Proteomes" id="UP000531594"/>
    </source>
</evidence>
<feature type="transmembrane region" description="Helical" evidence="1">
    <location>
        <begin position="68"/>
        <end position="91"/>
    </location>
</feature>
<gene>
    <name evidence="3" type="ORF">HNR53_000217</name>
</gene>
<dbReference type="GO" id="GO:0006508">
    <property type="term" value="P:proteolysis"/>
    <property type="evidence" value="ECO:0007669"/>
    <property type="project" value="UniProtKB-KW"/>
</dbReference>
<name>A0A7X0HMQ0_9BACI</name>
<sequence length="176" mass="18969">MDLFGMSLESVYLIALFVSGAAILLYMLFGDVLDGAGEFFNPTLILAFITIGSAAGYIFEAYSSMNSVFILLISCVIAFIITAGLNLFILIPLSSAEESLAYTEQSLKGRIGKVITSIPEDGFGEVLIENASGRIAKPATGYKKEAIQEGTNVLIVEAKNGVLYVTMYDDLYKEGF</sequence>
<keyword evidence="1" id="KW-0472">Membrane</keyword>
<keyword evidence="3" id="KW-0378">Hydrolase</keyword>
<evidence type="ECO:0000256" key="1">
    <source>
        <dbReference type="SAM" id="Phobius"/>
    </source>
</evidence>
<keyword evidence="1" id="KW-1133">Transmembrane helix</keyword>
<keyword evidence="1" id="KW-0812">Transmembrane</keyword>
<feature type="domain" description="Membrane protein NfeD2 N-terminal transmembrane" evidence="2">
    <location>
        <begin position="7"/>
        <end position="98"/>
    </location>
</feature>
<dbReference type="Gene3D" id="2.40.50.140">
    <property type="entry name" value="Nucleic acid-binding proteins"/>
    <property type="match status" value="1"/>
</dbReference>
<dbReference type="EMBL" id="JACHGK010000001">
    <property type="protein sequence ID" value="MBB6443629.1"/>
    <property type="molecule type" value="Genomic_DNA"/>
</dbReference>
<keyword evidence="4" id="KW-1185">Reference proteome</keyword>
<dbReference type="Proteomes" id="UP000531594">
    <property type="component" value="Unassembled WGS sequence"/>
</dbReference>
<feature type="transmembrane region" description="Helical" evidence="1">
    <location>
        <begin position="12"/>
        <end position="33"/>
    </location>
</feature>
<organism evidence="3 4">
    <name type="scientific">Bacillus benzoevorans</name>
    <dbReference type="NCBI Taxonomy" id="1456"/>
    <lineage>
        <taxon>Bacteria</taxon>
        <taxon>Bacillati</taxon>
        <taxon>Bacillota</taxon>
        <taxon>Bacilli</taxon>
        <taxon>Bacillales</taxon>
        <taxon>Bacillaceae</taxon>
        <taxon>Bacillus</taxon>
    </lineage>
</organism>
<accession>A0A7X0HMQ0</accession>
<evidence type="ECO:0000313" key="3">
    <source>
        <dbReference type="EMBL" id="MBB6443629.1"/>
    </source>
</evidence>
<dbReference type="Pfam" id="PF25842">
    <property type="entry name" value="NfeD_TM"/>
    <property type="match status" value="1"/>
</dbReference>
<dbReference type="RefSeq" id="WP_184521677.1">
    <property type="nucleotide sequence ID" value="NZ_JACHGK010000001.1"/>
</dbReference>
<protein>
    <submittedName>
        <fullName evidence="3">Membrane-bound ClpP family serine protease</fullName>
    </submittedName>
</protein>
<dbReference type="InterPro" id="IPR058653">
    <property type="entry name" value="NfeD2_TM"/>
</dbReference>
<dbReference type="GO" id="GO:0008233">
    <property type="term" value="F:peptidase activity"/>
    <property type="evidence" value="ECO:0007669"/>
    <property type="project" value="UniProtKB-KW"/>
</dbReference>
<evidence type="ECO:0000259" key="2">
    <source>
        <dbReference type="Pfam" id="PF25842"/>
    </source>
</evidence>
<dbReference type="AlphaFoldDB" id="A0A7X0HMQ0"/>
<proteinExistence type="predicted"/>
<comment type="caution">
    <text evidence="3">The sequence shown here is derived from an EMBL/GenBank/DDBJ whole genome shotgun (WGS) entry which is preliminary data.</text>
</comment>
<feature type="transmembrane region" description="Helical" evidence="1">
    <location>
        <begin position="39"/>
        <end position="59"/>
    </location>
</feature>